<organism evidence="1 2">
    <name type="scientific">Methylobacterium isbiliense</name>
    <dbReference type="NCBI Taxonomy" id="315478"/>
    <lineage>
        <taxon>Bacteria</taxon>
        <taxon>Pseudomonadati</taxon>
        <taxon>Pseudomonadota</taxon>
        <taxon>Alphaproteobacteria</taxon>
        <taxon>Hyphomicrobiales</taxon>
        <taxon>Methylobacteriaceae</taxon>
        <taxon>Methylobacterium</taxon>
    </lineage>
</organism>
<dbReference type="Proteomes" id="UP001055153">
    <property type="component" value="Unassembled WGS sequence"/>
</dbReference>
<keyword evidence="2" id="KW-1185">Reference proteome</keyword>
<reference evidence="1" key="2">
    <citation type="submission" date="2021-08" db="EMBL/GenBank/DDBJ databases">
        <authorList>
            <person name="Tani A."/>
            <person name="Ola A."/>
            <person name="Ogura Y."/>
            <person name="Katsura K."/>
            <person name="Hayashi T."/>
        </authorList>
    </citation>
    <scope>NUCLEOTIDE SEQUENCE</scope>
    <source>
        <strain evidence="1">DSM 17168</strain>
    </source>
</reference>
<name>A0ABQ4SCA8_9HYPH</name>
<evidence type="ECO:0000313" key="2">
    <source>
        <dbReference type="Proteomes" id="UP001055153"/>
    </source>
</evidence>
<comment type="caution">
    <text evidence="1">The sequence shown here is derived from an EMBL/GenBank/DDBJ whole genome shotgun (WGS) entry which is preliminary data.</text>
</comment>
<reference evidence="1" key="1">
    <citation type="journal article" date="2021" name="Front. Microbiol.">
        <title>Comprehensive Comparative Genomics and Phenotyping of Methylobacterium Species.</title>
        <authorList>
            <person name="Alessa O."/>
            <person name="Ogura Y."/>
            <person name="Fujitani Y."/>
            <person name="Takami H."/>
            <person name="Hayashi T."/>
            <person name="Sahin N."/>
            <person name="Tani A."/>
        </authorList>
    </citation>
    <scope>NUCLEOTIDE SEQUENCE</scope>
    <source>
        <strain evidence="1">DSM 17168</strain>
    </source>
</reference>
<evidence type="ECO:0000313" key="1">
    <source>
        <dbReference type="EMBL" id="GJE00810.1"/>
    </source>
</evidence>
<dbReference type="InterPro" id="IPR025644">
    <property type="entry name" value="DUF4344"/>
</dbReference>
<sequence>MPGAIRPSFPPPASVPGAGAGLCGGARRRRPPGRGSVLALAACLLSPEGAGASDGGQIRIVYDPPKTAAHREIHDAMRQGRVLERVGAIVGLVRLPTRLTYRLEDCAGEPNAWYAPESRSVTVCYELIASIVRAAPRTQSAAGITREDAIRGPIVQILLHESSHALFDLLDVPILGREEDAADQVASFILLHLAPADARRVLAGSGAFFATLGRHEIIDRSAFADVHGLFWQRFYNLACLAYGSDKRRYRVILAANDLPKERAAGCEEEFSQAAFAFRKLIAPHLRMQPLDGERLRRAFRAAFRS</sequence>
<dbReference type="Pfam" id="PF14247">
    <property type="entry name" value="DUF4344"/>
    <property type="match status" value="1"/>
</dbReference>
<evidence type="ECO:0008006" key="3">
    <source>
        <dbReference type="Google" id="ProtNLM"/>
    </source>
</evidence>
<accession>A0ABQ4SCA8</accession>
<dbReference type="EMBL" id="BPQQ01000031">
    <property type="protein sequence ID" value="GJE00810.1"/>
    <property type="molecule type" value="Genomic_DNA"/>
</dbReference>
<gene>
    <name evidence="1" type="ORF">GMJLKIPL_2737</name>
</gene>
<protein>
    <recommendedName>
        <fullName evidence="3">DUF1570 domain-containing protein</fullName>
    </recommendedName>
</protein>
<proteinExistence type="predicted"/>
<dbReference type="RefSeq" id="WP_238235670.1">
    <property type="nucleotide sequence ID" value="NZ_BPQQ01000031.1"/>
</dbReference>